<dbReference type="KEGG" id="mmab:HQ865_16405"/>
<protein>
    <submittedName>
        <fullName evidence="1">Uncharacterized protein</fullName>
    </submittedName>
</protein>
<sequence length="104" mass="12063">MLKDLTIKQELLAQLMSDISEKYYAAGWAQDLEYVLWDAVINGERKYGHDIITIREIETLISLSNEAKCWIVFDDHAEETAISLEVWRKKFNNDISNNAKLLNS</sequence>
<dbReference type="EMBL" id="CP054139">
    <property type="protein sequence ID" value="QKJ31272.1"/>
    <property type="molecule type" value="Genomic_DNA"/>
</dbReference>
<reference evidence="1 2" key="1">
    <citation type="submission" date="2020-05" db="EMBL/GenBank/DDBJ databases">
        <title>Mucilaginibacter mali sp. nov.</title>
        <authorList>
            <person name="Kim H.S."/>
            <person name="Lee K.C."/>
            <person name="Suh M.K."/>
            <person name="Kim J.-S."/>
            <person name="Han K.-I."/>
            <person name="Eom M.K."/>
            <person name="Shin Y.K."/>
            <person name="Lee J.-S."/>
        </authorList>
    </citation>
    <scope>NUCLEOTIDE SEQUENCE [LARGE SCALE GENOMIC DNA]</scope>
    <source>
        <strain evidence="1 2">G2-14</strain>
    </source>
</reference>
<gene>
    <name evidence="1" type="ORF">HQ865_16405</name>
</gene>
<dbReference type="AlphaFoldDB" id="A0A7D4QGP9"/>
<evidence type="ECO:0000313" key="2">
    <source>
        <dbReference type="Proteomes" id="UP000505355"/>
    </source>
</evidence>
<evidence type="ECO:0000313" key="1">
    <source>
        <dbReference type="EMBL" id="QKJ31272.1"/>
    </source>
</evidence>
<keyword evidence="2" id="KW-1185">Reference proteome</keyword>
<name>A0A7D4QGP9_9SPHI</name>
<dbReference type="Proteomes" id="UP000505355">
    <property type="component" value="Chromosome"/>
</dbReference>
<organism evidence="1 2">
    <name type="scientific">Mucilaginibacter mali</name>
    <dbReference type="NCBI Taxonomy" id="2740462"/>
    <lineage>
        <taxon>Bacteria</taxon>
        <taxon>Pseudomonadati</taxon>
        <taxon>Bacteroidota</taxon>
        <taxon>Sphingobacteriia</taxon>
        <taxon>Sphingobacteriales</taxon>
        <taxon>Sphingobacteriaceae</taxon>
        <taxon>Mucilaginibacter</taxon>
    </lineage>
</organism>
<proteinExistence type="predicted"/>
<accession>A0A7D4QGP9</accession>
<dbReference type="RefSeq" id="WP_173415937.1">
    <property type="nucleotide sequence ID" value="NZ_CP054139.1"/>
</dbReference>